<evidence type="ECO:0000313" key="3">
    <source>
        <dbReference type="EMBL" id="KAB2807258.1"/>
    </source>
</evidence>
<name>A0A7J5DR77_NOCSI</name>
<sequence>MTDTELTELITRTCAGIDPAIAVQDRILGDALADGRRQRRRRRRLAATGWSTAAVVLTVAGVTAAAGLLDGSGPGEDGRDVAVEPTTRAASPSHTAAPSYAPGTGPTVATSRRVVADGVLAGVTRDLVPDDIALTGLEVEHVPSLVTGHESDHTRNGRRISFLLDGAGTSITIARWDSYAAVGVAGLGDDLTPGEEPREQRVATTAREACAGAYSVYPPTRCTEVAGGWYSAGRPSQGAAMPDTHQELLVTYFTDDGYALMVDSYNTPGEKSGGVVAAEPLLDETQALAIATSPRWFRDR</sequence>
<feature type="region of interest" description="Disordered" evidence="1">
    <location>
        <begin position="68"/>
        <end position="108"/>
    </location>
</feature>
<dbReference type="RefSeq" id="WP_151583126.1">
    <property type="nucleotide sequence ID" value="NZ_WBVM01000006.1"/>
</dbReference>
<evidence type="ECO:0000313" key="4">
    <source>
        <dbReference type="Proteomes" id="UP000449906"/>
    </source>
</evidence>
<dbReference type="AlphaFoldDB" id="A0A7J5DR77"/>
<dbReference type="Proteomes" id="UP000449906">
    <property type="component" value="Unassembled WGS sequence"/>
</dbReference>
<accession>A0A7J5DR77</accession>
<keyword evidence="2" id="KW-0812">Transmembrane</keyword>
<evidence type="ECO:0000256" key="2">
    <source>
        <dbReference type="SAM" id="Phobius"/>
    </source>
</evidence>
<keyword evidence="2" id="KW-0472">Membrane</keyword>
<gene>
    <name evidence="3" type="ORF">F9L07_27660</name>
</gene>
<comment type="caution">
    <text evidence="3">The sequence shown here is derived from an EMBL/GenBank/DDBJ whole genome shotgun (WGS) entry which is preliminary data.</text>
</comment>
<proteinExistence type="predicted"/>
<reference evidence="3 4" key="1">
    <citation type="submission" date="2019-09" db="EMBL/GenBank/DDBJ databases">
        <title>Pimelobacter sp. isolated from Paulinella.</title>
        <authorList>
            <person name="Jeong S.E."/>
        </authorList>
    </citation>
    <scope>NUCLEOTIDE SEQUENCE [LARGE SCALE GENOMIC DNA]</scope>
    <source>
        <strain evidence="3 4">Pch-N</strain>
    </source>
</reference>
<protein>
    <submittedName>
        <fullName evidence="3">Uncharacterized protein</fullName>
    </submittedName>
</protein>
<dbReference type="EMBL" id="WBVM01000006">
    <property type="protein sequence ID" value="KAB2807258.1"/>
    <property type="molecule type" value="Genomic_DNA"/>
</dbReference>
<keyword evidence="2" id="KW-1133">Transmembrane helix</keyword>
<organism evidence="3 4">
    <name type="scientific">Nocardioides simplex</name>
    <name type="common">Arthrobacter simplex</name>
    <dbReference type="NCBI Taxonomy" id="2045"/>
    <lineage>
        <taxon>Bacteria</taxon>
        <taxon>Bacillati</taxon>
        <taxon>Actinomycetota</taxon>
        <taxon>Actinomycetes</taxon>
        <taxon>Propionibacteriales</taxon>
        <taxon>Nocardioidaceae</taxon>
        <taxon>Pimelobacter</taxon>
    </lineage>
</organism>
<evidence type="ECO:0000256" key="1">
    <source>
        <dbReference type="SAM" id="MobiDB-lite"/>
    </source>
</evidence>
<feature type="transmembrane region" description="Helical" evidence="2">
    <location>
        <begin position="45"/>
        <end position="69"/>
    </location>
</feature>